<dbReference type="Proteomes" id="UP000179807">
    <property type="component" value="Unassembled WGS sequence"/>
</dbReference>
<evidence type="ECO:0000256" key="9">
    <source>
        <dbReference type="ARBA" id="ARBA00022679"/>
    </source>
</evidence>
<keyword evidence="19" id="KW-1185">Reference proteome</keyword>
<evidence type="ECO:0000313" key="19">
    <source>
        <dbReference type="Proteomes" id="UP000179807"/>
    </source>
</evidence>
<sequence length="525" mass="59068">MTLDNTSASFRSAMLTDYYELTIAYAYFKEGRQDEPSCFDLFYREQPFGGSFAIFAGLNEAISFLSNYKFSEDQLEFIQKSINGECPEFIEYLRQMDMSKLRIYAPLEGSVVFPRAPLLRIEGPLAYCQLIETPLLNAINFPTLMATNALRFKIHVGDRKLMEFGLRRAQGSDGGMSSSKYSYLGLFDCTSNVLAGHLYGIPITGTVAHSFVSSFYDISQIHTTKIKHATTDEMVDLLEYAEIVFKEMNFKPNRAETVAFISQAQSYPANFLALADTYDSIKSGVPNFLGVAYGLHRAGYRAKGVRLDSGNLAELSKQVRQVYRDFAAHFDLPYAADFIISASNDINEKALIRLEETGHEINMFGIGTHLVTCQLQPALGGVYKLVEINGHARVKLSNSFEKITLPFKKMLYRCFDSTGKEIADLLTLSDEEPQPGVLNAFQVYPESKPIKIECARIEKMYNLVWGVGAIPPESLHQARERVLKAYNGFNKEVLAVANEKQYCVAISEKLYEETSKIIDSCRVRK</sequence>
<dbReference type="Gene3D" id="3.20.20.70">
    <property type="entry name" value="Aldolase class I"/>
    <property type="match status" value="1"/>
</dbReference>
<dbReference type="RefSeq" id="XP_068359403.1">
    <property type="nucleotide sequence ID" value="XM_068504501.1"/>
</dbReference>
<dbReference type="FunFam" id="3.20.20.70:FF:000155">
    <property type="entry name" value="Nicotinate phosphoribosyltransferase"/>
    <property type="match status" value="1"/>
</dbReference>
<dbReference type="EC" id="6.3.4.21" evidence="5 15"/>
<keyword evidence="18" id="KW-0328">Glycosyltransferase</keyword>
<proteinExistence type="inferred from homology"/>
<keyword evidence="8 15" id="KW-0662">Pyridine nucleotide biosynthesis</keyword>
<dbReference type="UniPathway" id="UPA00253">
    <property type="reaction ID" value="UER00457"/>
</dbReference>
<gene>
    <name evidence="18" type="ORF">TRFO_25668</name>
</gene>
<dbReference type="OrthoDB" id="193380at2759"/>
<dbReference type="InterPro" id="IPR006405">
    <property type="entry name" value="Nic_PRibTrfase_pncB"/>
</dbReference>
<dbReference type="GO" id="GO:0005829">
    <property type="term" value="C:cytosol"/>
    <property type="evidence" value="ECO:0007669"/>
    <property type="project" value="TreeGrafter"/>
</dbReference>
<comment type="cofactor">
    <cofactor evidence="2">
        <name>Mg(2+)</name>
        <dbReference type="ChEBI" id="CHEBI:18420"/>
    </cofactor>
</comment>
<keyword evidence="9 15" id="KW-0808">Transferase</keyword>
<dbReference type="CDD" id="cd01570">
    <property type="entry name" value="NAPRTase_A"/>
    <property type="match status" value="1"/>
</dbReference>
<evidence type="ECO:0000256" key="12">
    <source>
        <dbReference type="ARBA" id="ARBA00023211"/>
    </source>
</evidence>
<organism evidence="18 19">
    <name type="scientific">Tritrichomonas foetus</name>
    <dbReference type="NCBI Taxonomy" id="1144522"/>
    <lineage>
        <taxon>Eukaryota</taxon>
        <taxon>Metamonada</taxon>
        <taxon>Parabasalia</taxon>
        <taxon>Tritrichomonadida</taxon>
        <taxon>Tritrichomonadidae</taxon>
        <taxon>Tritrichomonas</taxon>
    </lineage>
</organism>
<keyword evidence="12" id="KW-0464">Manganese</keyword>
<comment type="similarity">
    <text evidence="4 15">Belongs to the NAPRTase family.</text>
</comment>
<evidence type="ECO:0000256" key="10">
    <source>
        <dbReference type="ARBA" id="ARBA00022723"/>
    </source>
</evidence>
<evidence type="ECO:0000256" key="13">
    <source>
        <dbReference type="ARBA" id="ARBA00023426"/>
    </source>
</evidence>
<dbReference type="InterPro" id="IPR007229">
    <property type="entry name" value="Nic_PRibTrfase-Fam"/>
</dbReference>
<dbReference type="PANTHER" id="PTHR11098:SF1">
    <property type="entry name" value="NICOTINATE PHOSPHORIBOSYLTRANSFERASE"/>
    <property type="match status" value="1"/>
</dbReference>
<dbReference type="InterPro" id="IPR040727">
    <property type="entry name" value="NAPRTase_N"/>
</dbReference>
<comment type="caution">
    <text evidence="18">The sequence shown here is derived from an EMBL/GenBank/DDBJ whole genome shotgun (WGS) entry which is preliminary data.</text>
</comment>
<dbReference type="NCBIfam" id="TIGR01513">
    <property type="entry name" value="NAPRTase_put"/>
    <property type="match status" value="1"/>
</dbReference>
<keyword evidence="11" id="KW-0460">Magnesium</keyword>
<dbReference type="GO" id="GO:0046872">
    <property type="term" value="F:metal ion binding"/>
    <property type="evidence" value="ECO:0007669"/>
    <property type="project" value="UniProtKB-KW"/>
</dbReference>
<evidence type="ECO:0000256" key="8">
    <source>
        <dbReference type="ARBA" id="ARBA00022642"/>
    </source>
</evidence>
<evidence type="ECO:0000256" key="15">
    <source>
        <dbReference type="RuleBase" id="RU365100"/>
    </source>
</evidence>
<comment type="cofactor">
    <cofactor evidence="1">
        <name>Mn(2+)</name>
        <dbReference type="ChEBI" id="CHEBI:29035"/>
    </cofactor>
</comment>
<evidence type="ECO:0000256" key="1">
    <source>
        <dbReference type="ARBA" id="ARBA00001936"/>
    </source>
</evidence>
<dbReference type="EMBL" id="MLAK01000730">
    <property type="protein sequence ID" value="OHT06267.1"/>
    <property type="molecule type" value="Genomic_DNA"/>
</dbReference>
<dbReference type="AlphaFoldDB" id="A0A1J4K4Z1"/>
<keyword evidence="6" id="KW-0597">Phosphoprotein</keyword>
<name>A0A1J4K4Z1_9EUKA</name>
<dbReference type="VEuPathDB" id="TrichDB:TRFO_25668"/>
<protein>
    <recommendedName>
        <fullName evidence="5 15">Nicotinate phosphoribosyltransferase</fullName>
        <ecNumber evidence="5 15">6.3.4.21</ecNumber>
    </recommendedName>
</protein>
<dbReference type="GeneID" id="94839205"/>
<dbReference type="Pfam" id="PF17956">
    <property type="entry name" value="NAPRTase_C"/>
    <property type="match status" value="1"/>
</dbReference>
<evidence type="ECO:0000256" key="2">
    <source>
        <dbReference type="ARBA" id="ARBA00001946"/>
    </source>
</evidence>
<evidence type="ECO:0000259" key="16">
    <source>
        <dbReference type="Pfam" id="PF17767"/>
    </source>
</evidence>
<dbReference type="PIRSF" id="PIRSF000484">
    <property type="entry name" value="NAPRT"/>
    <property type="match status" value="1"/>
</dbReference>
<dbReference type="InterPro" id="IPR013785">
    <property type="entry name" value="Aldolase_TIM"/>
</dbReference>
<reference evidence="18" key="1">
    <citation type="submission" date="2016-10" db="EMBL/GenBank/DDBJ databases">
        <authorList>
            <person name="Benchimol M."/>
            <person name="Almeida L.G."/>
            <person name="Vasconcelos A.T."/>
            <person name="Perreira-Neves A."/>
            <person name="Rosa I.A."/>
            <person name="Tasca T."/>
            <person name="Bogo M.R."/>
            <person name="de Souza W."/>
        </authorList>
    </citation>
    <scope>NUCLEOTIDE SEQUENCE [LARGE SCALE GENOMIC DNA]</scope>
    <source>
        <strain evidence="18">K</strain>
    </source>
</reference>
<dbReference type="SUPFAM" id="SSF54675">
    <property type="entry name" value="Nicotinate/Quinolinate PRTase N-terminal domain-like"/>
    <property type="match status" value="1"/>
</dbReference>
<dbReference type="Pfam" id="PF17767">
    <property type="entry name" value="NAPRTase_N"/>
    <property type="match status" value="1"/>
</dbReference>
<accession>A0A1J4K4Z1</accession>
<comment type="function">
    <text evidence="13">Catalyzes the first step in the biosynthesis of NAD from nicotinic acid, the ATP-dependent synthesis of beta-nicotinate D-ribonucleotide from nicotinate and 5-phospho-D-ribose 1-phosphate. Helps prevent cellular oxidative stress via its role in NAD biosynthesis.</text>
</comment>
<comment type="PTM">
    <text evidence="15">Transiently phosphorylated on a His residue during the reaction cycle. Phosphorylation strongly increases the affinity for substrates and increases the rate of nicotinate D-ribonucleotide production. Dephosphorylation regenerates the low-affinity form of the enzyme, leading to product release.</text>
</comment>
<dbReference type="SUPFAM" id="SSF51690">
    <property type="entry name" value="Nicotinate/Quinolinate PRTase C-terminal domain-like"/>
    <property type="match status" value="1"/>
</dbReference>
<evidence type="ECO:0000256" key="7">
    <source>
        <dbReference type="ARBA" id="ARBA00022598"/>
    </source>
</evidence>
<dbReference type="PANTHER" id="PTHR11098">
    <property type="entry name" value="NICOTINATE PHOSPHORIBOSYLTRANSFERASE"/>
    <property type="match status" value="1"/>
</dbReference>
<evidence type="ECO:0000256" key="6">
    <source>
        <dbReference type="ARBA" id="ARBA00022553"/>
    </source>
</evidence>
<comment type="pathway">
    <text evidence="3 15">Cofactor biosynthesis; NAD(+) biosynthesis; nicotinate D-ribonucleotide from nicotinate: step 1/1.</text>
</comment>
<comment type="catalytic activity">
    <reaction evidence="14 15">
        <text>5-phospho-alpha-D-ribose 1-diphosphate + nicotinate + ATP + H2O = nicotinate beta-D-ribonucleotide + ADP + phosphate + diphosphate</text>
        <dbReference type="Rhea" id="RHEA:36163"/>
        <dbReference type="ChEBI" id="CHEBI:15377"/>
        <dbReference type="ChEBI" id="CHEBI:30616"/>
        <dbReference type="ChEBI" id="CHEBI:32544"/>
        <dbReference type="ChEBI" id="CHEBI:33019"/>
        <dbReference type="ChEBI" id="CHEBI:43474"/>
        <dbReference type="ChEBI" id="CHEBI:57502"/>
        <dbReference type="ChEBI" id="CHEBI:58017"/>
        <dbReference type="ChEBI" id="CHEBI:456216"/>
        <dbReference type="EC" id="6.3.4.21"/>
    </reaction>
</comment>
<evidence type="ECO:0000256" key="4">
    <source>
        <dbReference type="ARBA" id="ARBA00010897"/>
    </source>
</evidence>
<evidence type="ECO:0000259" key="17">
    <source>
        <dbReference type="Pfam" id="PF17956"/>
    </source>
</evidence>
<keyword evidence="10" id="KW-0479">Metal-binding</keyword>
<feature type="domain" description="Nicotinate phosphoribosyltransferase N-terminal" evidence="16">
    <location>
        <begin position="14"/>
        <end position="140"/>
    </location>
</feature>
<evidence type="ECO:0000256" key="11">
    <source>
        <dbReference type="ARBA" id="ARBA00022842"/>
    </source>
</evidence>
<dbReference type="InterPro" id="IPR036068">
    <property type="entry name" value="Nicotinate_pribotase-like_C"/>
</dbReference>
<evidence type="ECO:0000313" key="18">
    <source>
        <dbReference type="EMBL" id="OHT06267.1"/>
    </source>
</evidence>
<dbReference type="GO" id="GO:0004516">
    <property type="term" value="F:nicotinate phosphoribosyltransferase activity"/>
    <property type="evidence" value="ECO:0007669"/>
    <property type="project" value="UniProtKB-UniRule"/>
</dbReference>
<feature type="domain" description="Nicotinate phosphoribosyltransferase C-terminal" evidence="17">
    <location>
        <begin position="408"/>
        <end position="512"/>
    </location>
</feature>
<evidence type="ECO:0000256" key="3">
    <source>
        <dbReference type="ARBA" id="ARBA00004952"/>
    </source>
</evidence>
<keyword evidence="7 15" id="KW-0436">Ligase</keyword>
<dbReference type="Gene3D" id="3.20.140.10">
    <property type="entry name" value="nicotinate phosphoribosyltransferase"/>
    <property type="match status" value="1"/>
</dbReference>
<evidence type="ECO:0000256" key="5">
    <source>
        <dbReference type="ARBA" id="ARBA00013236"/>
    </source>
</evidence>
<evidence type="ECO:0000256" key="14">
    <source>
        <dbReference type="ARBA" id="ARBA00048668"/>
    </source>
</evidence>
<dbReference type="InterPro" id="IPR041619">
    <property type="entry name" value="NAPRTase_C"/>
</dbReference>
<dbReference type="GO" id="GO:0034355">
    <property type="term" value="P:NAD+ biosynthetic process via the salvage pathway"/>
    <property type="evidence" value="ECO:0007669"/>
    <property type="project" value="TreeGrafter"/>
</dbReference>
<dbReference type="GO" id="GO:0016757">
    <property type="term" value="F:glycosyltransferase activity"/>
    <property type="evidence" value="ECO:0007669"/>
    <property type="project" value="UniProtKB-KW"/>
</dbReference>